<dbReference type="Pfam" id="PF05139">
    <property type="entry name" value="Erythro_esteras"/>
    <property type="match status" value="1"/>
</dbReference>
<dbReference type="Gene3D" id="1.20.1440.30">
    <property type="entry name" value="Biosynthetic Protein domain"/>
    <property type="match status" value="1"/>
</dbReference>
<reference evidence="1" key="1">
    <citation type="submission" date="2020-02" db="EMBL/GenBank/DDBJ databases">
        <authorList>
            <person name="Meier V. D."/>
        </authorList>
    </citation>
    <scope>NUCLEOTIDE SEQUENCE</scope>
    <source>
        <strain evidence="1">AVDCRST_MAG58</strain>
    </source>
</reference>
<gene>
    <name evidence="1" type="ORF">AVDCRST_MAG58-8</name>
</gene>
<dbReference type="InterPro" id="IPR007815">
    <property type="entry name" value="Emycin_Estase"/>
</dbReference>
<dbReference type="EMBL" id="CADCVF010000001">
    <property type="protein sequence ID" value="CAA9441604.1"/>
    <property type="molecule type" value="Genomic_DNA"/>
</dbReference>
<name>A0A6J4QE77_9ACTN</name>
<dbReference type="PIRSF" id="PIRSF036794">
    <property type="entry name" value="UCP_erythr_ester"/>
    <property type="match status" value="1"/>
</dbReference>
<accession>A0A6J4QE77</accession>
<dbReference type="GO" id="GO:0046677">
    <property type="term" value="P:response to antibiotic"/>
    <property type="evidence" value="ECO:0007669"/>
    <property type="project" value="InterPro"/>
</dbReference>
<evidence type="ECO:0008006" key="2">
    <source>
        <dbReference type="Google" id="ProtNLM"/>
    </source>
</evidence>
<dbReference type="AlphaFoldDB" id="A0A6J4QE77"/>
<evidence type="ECO:0000313" key="1">
    <source>
        <dbReference type="EMBL" id="CAA9441604.1"/>
    </source>
</evidence>
<dbReference type="SUPFAM" id="SSF159501">
    <property type="entry name" value="EreA/ChaN-like"/>
    <property type="match status" value="1"/>
</dbReference>
<dbReference type="CDD" id="cd14728">
    <property type="entry name" value="Ere-like"/>
    <property type="match status" value="1"/>
</dbReference>
<protein>
    <recommendedName>
        <fullName evidence="2">Erythromycin esterase</fullName>
    </recommendedName>
</protein>
<proteinExistence type="predicted"/>
<dbReference type="PANTHER" id="PTHR31299:SF0">
    <property type="entry name" value="ESTERASE, PUTATIVE (AFU_ORTHOLOGUE AFUA_1G05850)-RELATED"/>
    <property type="match status" value="1"/>
</dbReference>
<sequence length="436" mass="47055">MSAGSAVGGGWSFDGDGGEDPGAALGGFLGSLGAKPRLLGLGEPMHGEGEFPRLRNRVFRQLVEREGYRSVAIESDCLTALAVDAYVAGGEGPLDRVMETGFSHGFGRLNENRQLVGWMRQYNQDRDAADRLRFYGFDAPIEITEAASPRRALTALYHYLATNLEAALLPRALKTIDDLIGDDGRWTDPEAAMEPSMSIGASHEAGELRLVADDLVAALTSESPRLIAATSYEEWHRACLYGRTAAGLLRYHARMADGSGSRAAQISRLMAQRDAMMAENLRAIAAQEARRGPTLVFAQNLHLQKNRSGWLLPVEWGGMEGETLVSWWSAGAIAAAQMGDRYAFLASALGSAPDHGLGVPEPDTLEGALYAAVAGRCIFSSKLLDAALRDMATELTPRTAASNNYFPLDPDRLDGTDGVVFIKNILGREKRERAVE</sequence>
<dbReference type="Gene3D" id="3.40.1660.10">
    <property type="entry name" value="EreA-like (biosynthetic domain)"/>
    <property type="match status" value="1"/>
</dbReference>
<dbReference type="Gene3D" id="3.30.1870.10">
    <property type="entry name" value="EreA-like, domain 2"/>
    <property type="match status" value="1"/>
</dbReference>
<dbReference type="PANTHER" id="PTHR31299">
    <property type="entry name" value="ESTERASE, PUTATIVE (AFU_ORTHOLOGUE AFUA_1G05850)-RELATED"/>
    <property type="match status" value="1"/>
</dbReference>
<organism evidence="1">
    <name type="scientific">uncultured Rubrobacteraceae bacterium</name>
    <dbReference type="NCBI Taxonomy" id="349277"/>
    <lineage>
        <taxon>Bacteria</taxon>
        <taxon>Bacillati</taxon>
        <taxon>Actinomycetota</taxon>
        <taxon>Rubrobacteria</taxon>
        <taxon>Rubrobacterales</taxon>
        <taxon>Rubrobacteraceae</taxon>
        <taxon>environmental samples</taxon>
    </lineage>
</organism>
<dbReference type="InterPro" id="IPR052036">
    <property type="entry name" value="Hydrolase/PRTase-associated"/>
</dbReference>
<dbReference type="InterPro" id="IPR014622">
    <property type="entry name" value="UCP036794_erythomycin"/>
</dbReference>